<feature type="transmembrane region" description="Helical" evidence="1">
    <location>
        <begin position="55"/>
        <end position="74"/>
    </location>
</feature>
<evidence type="ECO:0000256" key="1">
    <source>
        <dbReference type="SAM" id="Phobius"/>
    </source>
</evidence>
<protein>
    <submittedName>
        <fullName evidence="2">Uncharacterized protein</fullName>
    </submittedName>
</protein>
<evidence type="ECO:0000313" key="3">
    <source>
        <dbReference type="Proteomes" id="UP000033934"/>
    </source>
</evidence>
<keyword evidence="1" id="KW-1133">Transmembrane helix</keyword>
<keyword evidence="1" id="KW-0472">Membrane</keyword>
<comment type="caution">
    <text evidence="2">The sequence shown here is derived from an EMBL/GenBank/DDBJ whole genome shotgun (WGS) entry which is preliminary data.</text>
</comment>
<reference evidence="2 3" key="1">
    <citation type="journal article" date="2015" name="Nature">
        <title>rRNA introns, odd ribosomes, and small enigmatic genomes across a large radiation of phyla.</title>
        <authorList>
            <person name="Brown C.T."/>
            <person name="Hug L.A."/>
            <person name="Thomas B.C."/>
            <person name="Sharon I."/>
            <person name="Castelle C.J."/>
            <person name="Singh A."/>
            <person name="Wilkins M.J."/>
            <person name="Williams K.H."/>
            <person name="Banfield J.F."/>
        </authorList>
    </citation>
    <scope>NUCLEOTIDE SEQUENCE [LARGE SCALE GENOMIC DNA]</scope>
</reference>
<gene>
    <name evidence="2" type="ORF">UT11_C0008G0001</name>
</gene>
<keyword evidence="1" id="KW-0812">Transmembrane</keyword>
<organism evidence="2 3">
    <name type="scientific">Berkelbacteria bacterium GW2011_GWA2_38_9</name>
    <dbReference type="NCBI Taxonomy" id="1618334"/>
    <lineage>
        <taxon>Bacteria</taxon>
        <taxon>Candidatus Berkelbacteria</taxon>
    </lineage>
</organism>
<evidence type="ECO:0000313" key="2">
    <source>
        <dbReference type="EMBL" id="KKQ90313.1"/>
    </source>
</evidence>
<proteinExistence type="predicted"/>
<name>A0A0G0LEL1_9BACT</name>
<sequence>MEQVSGTTLSIFLHNRSTVFIKTFIFPPPTKKPPLGQAFRCVDLLNLFYRIKSPALWSVIIIAIIMVLESNILFKIITDRKKLCQILNKKRVRSTIALDPLMTLLNLSPALTCGRAIPWILSHGVVLPLSKRLKYHD</sequence>
<dbReference type="AlphaFoldDB" id="A0A0G0LEL1"/>
<dbReference type="EMBL" id="LBVO01000008">
    <property type="protein sequence ID" value="KKQ90313.1"/>
    <property type="molecule type" value="Genomic_DNA"/>
</dbReference>
<accession>A0A0G0LEL1</accession>
<dbReference type="Proteomes" id="UP000033934">
    <property type="component" value="Unassembled WGS sequence"/>
</dbReference>